<dbReference type="GO" id="GO:0043197">
    <property type="term" value="C:dendritic spine"/>
    <property type="evidence" value="ECO:0007669"/>
    <property type="project" value="TreeGrafter"/>
</dbReference>
<dbReference type="GO" id="GO:0014069">
    <property type="term" value="C:postsynaptic density"/>
    <property type="evidence" value="ECO:0007669"/>
    <property type="project" value="TreeGrafter"/>
</dbReference>
<dbReference type="AlphaFoldDB" id="A0A8J4X656"/>
<protein>
    <submittedName>
        <fullName evidence="1">SH3 and multiple ankyrin repeat domains protein 3-like</fullName>
    </submittedName>
</protein>
<dbReference type="EMBL" id="QNUK01000044">
    <property type="protein sequence ID" value="KAF5905492.1"/>
    <property type="molecule type" value="Genomic_DNA"/>
</dbReference>
<dbReference type="GO" id="GO:0045211">
    <property type="term" value="C:postsynaptic membrane"/>
    <property type="evidence" value="ECO:0007669"/>
    <property type="project" value="TreeGrafter"/>
</dbReference>
<dbReference type="GO" id="GO:0035255">
    <property type="term" value="F:ionotropic glutamate receptor binding"/>
    <property type="evidence" value="ECO:0007669"/>
    <property type="project" value="TreeGrafter"/>
</dbReference>
<accession>A0A8J4X656</accession>
<keyword evidence="2" id="KW-1185">Reference proteome</keyword>
<feature type="non-terminal residue" evidence="1">
    <location>
        <position position="85"/>
    </location>
</feature>
<gene>
    <name evidence="1" type="ORF">DAT39_004820</name>
</gene>
<proteinExistence type="predicted"/>
<dbReference type="SUPFAM" id="SSF50044">
    <property type="entry name" value="SH3-domain"/>
    <property type="match status" value="1"/>
</dbReference>
<comment type="caution">
    <text evidence="1">The sequence shown here is derived from an EMBL/GenBank/DDBJ whole genome shotgun (WGS) entry which is preliminary data.</text>
</comment>
<dbReference type="PANTHER" id="PTHR24135:SF4">
    <property type="entry name" value="SH3 AND MULTIPLE ANKYRIN REPEAT DOMAINS PROTEIN 3"/>
    <property type="match status" value="1"/>
</dbReference>
<sequence>MSVTTAFGYQLPGITTVTYVFVYSPGTVQRDVSPPPAGPSHTLAGARGPKRKLYSAVPGRTFIVVKPYTPQGEGEIQLNRGERVK</sequence>
<evidence type="ECO:0000313" key="1">
    <source>
        <dbReference type="EMBL" id="KAF5905492.1"/>
    </source>
</evidence>
<evidence type="ECO:0000313" key="2">
    <source>
        <dbReference type="Proteomes" id="UP000727407"/>
    </source>
</evidence>
<organism evidence="1 2">
    <name type="scientific">Clarias magur</name>
    <name type="common">Asian catfish</name>
    <name type="synonym">Macropteronotus magur</name>
    <dbReference type="NCBI Taxonomy" id="1594786"/>
    <lineage>
        <taxon>Eukaryota</taxon>
        <taxon>Metazoa</taxon>
        <taxon>Chordata</taxon>
        <taxon>Craniata</taxon>
        <taxon>Vertebrata</taxon>
        <taxon>Euteleostomi</taxon>
        <taxon>Actinopterygii</taxon>
        <taxon>Neopterygii</taxon>
        <taxon>Teleostei</taxon>
        <taxon>Ostariophysi</taxon>
        <taxon>Siluriformes</taxon>
        <taxon>Clariidae</taxon>
        <taxon>Clarias</taxon>
    </lineage>
</organism>
<reference evidence="1" key="1">
    <citation type="submission" date="2020-07" db="EMBL/GenBank/DDBJ databases">
        <title>Clarias magur genome sequencing, assembly and annotation.</title>
        <authorList>
            <person name="Kushwaha B."/>
            <person name="Kumar R."/>
            <person name="Das P."/>
            <person name="Joshi C.G."/>
            <person name="Kumar D."/>
            <person name="Nagpure N.S."/>
            <person name="Pandey M."/>
            <person name="Agarwal S."/>
            <person name="Srivastava S."/>
            <person name="Singh M."/>
            <person name="Sahoo L."/>
            <person name="Jayasankar P."/>
            <person name="Meher P.K."/>
            <person name="Koringa P.G."/>
            <person name="Iquebal M.A."/>
            <person name="Das S.P."/>
            <person name="Bit A."/>
            <person name="Patnaik S."/>
            <person name="Patel N."/>
            <person name="Shah T.M."/>
            <person name="Hinsu A."/>
            <person name="Jena J.K."/>
        </authorList>
    </citation>
    <scope>NUCLEOTIDE SEQUENCE</scope>
    <source>
        <strain evidence="1">CIFAMagur01</strain>
        <tissue evidence="1">Testis</tissue>
    </source>
</reference>
<name>A0A8J4X656_CLAMG</name>
<dbReference type="OrthoDB" id="445896at2759"/>
<dbReference type="InterPro" id="IPR036028">
    <property type="entry name" value="SH3-like_dom_sf"/>
</dbReference>
<dbReference type="GO" id="GO:0030160">
    <property type="term" value="F:synaptic receptor adaptor activity"/>
    <property type="evidence" value="ECO:0007669"/>
    <property type="project" value="TreeGrafter"/>
</dbReference>
<dbReference type="InterPro" id="IPR051569">
    <property type="entry name" value="SHANK"/>
</dbReference>
<dbReference type="Proteomes" id="UP000727407">
    <property type="component" value="Unassembled WGS sequence"/>
</dbReference>
<dbReference type="Gene3D" id="2.30.30.40">
    <property type="entry name" value="SH3 Domains"/>
    <property type="match status" value="1"/>
</dbReference>
<dbReference type="PANTHER" id="PTHR24135">
    <property type="entry name" value="SH3 AND MULTIPLE ANKYRIN REPEAT DOMAINS PROTEIN"/>
    <property type="match status" value="1"/>
</dbReference>